<proteinExistence type="predicted"/>
<evidence type="ECO:0000313" key="2">
    <source>
        <dbReference type="EMBL" id="CAD2127735.1"/>
    </source>
</evidence>
<dbReference type="AlphaFoldDB" id="A0A6V7TN74"/>
<protein>
    <submittedName>
        <fullName evidence="2">Uncharacterized protein</fullName>
    </submittedName>
</protein>
<gene>
    <name evidence="2" type="ORF">MENT_LOCUS2004</name>
</gene>
<comment type="caution">
    <text evidence="2">The sequence shown here is derived from an EMBL/GenBank/DDBJ whole genome shotgun (WGS) entry which is preliminary data.</text>
</comment>
<feature type="coiled-coil region" evidence="1">
    <location>
        <begin position="2"/>
        <end position="33"/>
    </location>
</feature>
<reference evidence="2 3" key="1">
    <citation type="submission" date="2020-08" db="EMBL/GenBank/DDBJ databases">
        <authorList>
            <person name="Koutsovoulos G."/>
            <person name="Danchin GJ E."/>
        </authorList>
    </citation>
    <scope>NUCLEOTIDE SEQUENCE [LARGE SCALE GENOMIC DNA]</scope>
</reference>
<sequence length="195" mass="23217">MRKELEKKLNKRKELLEEKIKEIRIKNDELFEKGQLNIEEEHQKLLERYDDFIVELKEKWFEAILYYVLECKFGDEKKVEIKLSKEKKEGEASSSSNSIQANEEEQDKHILYFDKNSLIRKTFVLKFYQKEDNVKLVKEKKYPGILVSINDENTTSNINEGLVELEKAVSAIRKYNRSGEQMDLTEMLMEALKKN</sequence>
<name>A0A6V7TN74_MELEN</name>
<accession>A0A6V7TN74</accession>
<dbReference type="Proteomes" id="UP000580250">
    <property type="component" value="Unassembled WGS sequence"/>
</dbReference>
<evidence type="ECO:0000313" key="3">
    <source>
        <dbReference type="Proteomes" id="UP000580250"/>
    </source>
</evidence>
<organism evidence="2 3">
    <name type="scientific">Meloidogyne enterolobii</name>
    <name type="common">Root-knot nematode worm</name>
    <name type="synonym">Meloidogyne mayaguensis</name>
    <dbReference type="NCBI Taxonomy" id="390850"/>
    <lineage>
        <taxon>Eukaryota</taxon>
        <taxon>Metazoa</taxon>
        <taxon>Ecdysozoa</taxon>
        <taxon>Nematoda</taxon>
        <taxon>Chromadorea</taxon>
        <taxon>Rhabditida</taxon>
        <taxon>Tylenchina</taxon>
        <taxon>Tylenchomorpha</taxon>
        <taxon>Tylenchoidea</taxon>
        <taxon>Meloidogynidae</taxon>
        <taxon>Meloidogyninae</taxon>
        <taxon>Meloidogyne</taxon>
    </lineage>
</organism>
<dbReference type="EMBL" id="CAJEWN010000006">
    <property type="protein sequence ID" value="CAD2127735.1"/>
    <property type="molecule type" value="Genomic_DNA"/>
</dbReference>
<keyword evidence="1" id="KW-0175">Coiled coil</keyword>
<evidence type="ECO:0000256" key="1">
    <source>
        <dbReference type="SAM" id="Coils"/>
    </source>
</evidence>